<feature type="signal peptide" evidence="4">
    <location>
        <begin position="1"/>
        <end position="26"/>
    </location>
</feature>
<dbReference type="GO" id="GO:0015768">
    <property type="term" value="P:maltose transport"/>
    <property type="evidence" value="ECO:0007669"/>
    <property type="project" value="TreeGrafter"/>
</dbReference>
<dbReference type="GO" id="GO:1901982">
    <property type="term" value="F:maltose binding"/>
    <property type="evidence" value="ECO:0007669"/>
    <property type="project" value="TreeGrafter"/>
</dbReference>
<keyword evidence="3 4" id="KW-0732">Signal</keyword>
<dbReference type="RefSeq" id="WP_094410144.1">
    <property type="nucleotide sequence ID" value="NZ_BMJZ01000005.1"/>
</dbReference>
<evidence type="ECO:0000256" key="4">
    <source>
        <dbReference type="SAM" id="SignalP"/>
    </source>
</evidence>
<accession>A0A255XKH6</accession>
<dbReference type="PANTHER" id="PTHR30061">
    <property type="entry name" value="MALTOSE-BINDING PERIPLASMIC PROTEIN"/>
    <property type="match status" value="1"/>
</dbReference>
<comment type="caution">
    <text evidence="5">The sequence shown here is derived from an EMBL/GenBank/DDBJ whole genome shotgun (WGS) entry which is preliminary data.</text>
</comment>
<dbReference type="InterPro" id="IPR006059">
    <property type="entry name" value="SBP"/>
</dbReference>
<dbReference type="OrthoDB" id="2509690at2"/>
<comment type="similarity">
    <text evidence="1">Belongs to the bacterial solute-binding protein 1 family.</text>
</comment>
<evidence type="ECO:0000313" key="6">
    <source>
        <dbReference type="Proteomes" id="UP000216361"/>
    </source>
</evidence>
<evidence type="ECO:0000313" key="5">
    <source>
        <dbReference type="EMBL" id="OYQ17486.1"/>
    </source>
</evidence>
<evidence type="ECO:0000256" key="1">
    <source>
        <dbReference type="ARBA" id="ARBA00008520"/>
    </source>
</evidence>
<keyword evidence="2" id="KW-0813">Transport</keyword>
<evidence type="ECO:0000256" key="3">
    <source>
        <dbReference type="ARBA" id="ARBA00022729"/>
    </source>
</evidence>
<dbReference type="Gene3D" id="3.40.190.10">
    <property type="entry name" value="Periplasmic binding protein-like II"/>
    <property type="match status" value="1"/>
</dbReference>
<dbReference type="AlphaFoldDB" id="A0A255XKH6"/>
<gene>
    <name evidence="5" type="ORF">CHR90_16200</name>
</gene>
<organism evidence="5 6">
    <name type="scientific">Elstera cyanobacteriorum</name>
    <dbReference type="NCBI Taxonomy" id="2022747"/>
    <lineage>
        <taxon>Bacteria</taxon>
        <taxon>Pseudomonadati</taxon>
        <taxon>Pseudomonadota</taxon>
        <taxon>Alphaproteobacteria</taxon>
        <taxon>Rhodospirillales</taxon>
        <taxon>Rhodospirillaceae</taxon>
        <taxon>Elstera</taxon>
    </lineage>
</organism>
<dbReference type="Proteomes" id="UP000216361">
    <property type="component" value="Unassembled WGS sequence"/>
</dbReference>
<protein>
    <submittedName>
        <fullName evidence="5">ABC transporter substrate-binding protein</fullName>
    </submittedName>
</protein>
<reference evidence="5 6" key="1">
    <citation type="submission" date="2017-07" db="EMBL/GenBank/DDBJ databases">
        <title>Elstera cyanobacteriorum sp. nov., a novel bacterium isolated from cyanobacterial aggregates in a eutrophic lake.</title>
        <authorList>
            <person name="Cai H."/>
        </authorList>
    </citation>
    <scope>NUCLEOTIDE SEQUENCE [LARGE SCALE GENOMIC DNA]</scope>
    <source>
        <strain evidence="5 6">TH019</strain>
    </source>
</reference>
<dbReference type="PANTHER" id="PTHR30061:SF50">
    <property type="entry name" value="MALTOSE_MALTODEXTRIN-BINDING PERIPLASMIC PROTEIN"/>
    <property type="match status" value="1"/>
</dbReference>
<sequence length="421" mass="46263">MVQRNTRIMGLLAGVAGLVWSAGAAAQTVEITYWQYFLKEKEAVVNELIAEFEKENPGIKVKHETFPYANYGTKVASSVPAGVGPDVINLFYGWLPQYLKGGYLQPLPEKEFPAAEVEKDFFDLVKAAKVDGKYYALPTAVRSLALFYNKDLFTKAGLDPAKPPATLQDYLDYSLKMTERDGKGNIVVAGSAVHPAGQGQHFIREVLFRQWGVTPYSPDNKKVAYNTPAGAEAFQWYLDLITKHKVGFPGFMTDDVTAFRSGKAAMNIDGSFRLAALNAQAGLNYGVAELPAHNGVKSNFASFWAHGITSSTKGAKLEASVKFLKYITSEKTMKVWLAKVGELPARKSVALTPENLNHPLYGPFIKGLDYAHATYFIDESGQRQVMLDAVDEAVSAGRSGKDAVKAMAEREQQLLDEFYGK</sequence>
<proteinExistence type="inferred from homology"/>
<dbReference type="GO" id="GO:0042956">
    <property type="term" value="P:maltodextrin transmembrane transport"/>
    <property type="evidence" value="ECO:0007669"/>
    <property type="project" value="TreeGrafter"/>
</dbReference>
<dbReference type="CDD" id="cd14749">
    <property type="entry name" value="PBP2_XBP1_like"/>
    <property type="match status" value="1"/>
</dbReference>
<feature type="chain" id="PRO_5012174559" evidence="4">
    <location>
        <begin position="27"/>
        <end position="421"/>
    </location>
</feature>
<dbReference type="SUPFAM" id="SSF53850">
    <property type="entry name" value="Periplasmic binding protein-like II"/>
    <property type="match status" value="1"/>
</dbReference>
<name>A0A255XKH6_9PROT</name>
<evidence type="ECO:0000256" key="2">
    <source>
        <dbReference type="ARBA" id="ARBA00022448"/>
    </source>
</evidence>
<dbReference type="EMBL" id="NOXS01000034">
    <property type="protein sequence ID" value="OYQ17486.1"/>
    <property type="molecule type" value="Genomic_DNA"/>
</dbReference>
<keyword evidence="6" id="KW-1185">Reference proteome</keyword>
<dbReference type="Pfam" id="PF13416">
    <property type="entry name" value="SBP_bac_8"/>
    <property type="match status" value="1"/>
</dbReference>
<dbReference type="GO" id="GO:0055052">
    <property type="term" value="C:ATP-binding cassette (ABC) transporter complex, substrate-binding subunit-containing"/>
    <property type="evidence" value="ECO:0007669"/>
    <property type="project" value="TreeGrafter"/>
</dbReference>